<sequence>MQNLISLNLSAEDFAEVDAAIATLRRVFAGFVALQPEDRVEMKKMGPKSYAFCDQTLDLLMNNPQIVPPNLGLPEALSDRTMLQGLRPRLQQLRQLMELADDAEMALGSDIMAISLEGYRLLSVSGKGEALKSARRELSTRFARGRRTADTTEPVPSASAG</sequence>
<protein>
    <submittedName>
        <fullName evidence="2">Uncharacterized protein</fullName>
    </submittedName>
</protein>
<reference evidence="2 3" key="1">
    <citation type="submission" date="2023-07" db="EMBL/GenBank/DDBJ databases">
        <title>Sorghum-associated microbial communities from plants grown in Nebraska, USA.</title>
        <authorList>
            <person name="Schachtman D."/>
        </authorList>
    </citation>
    <scope>NUCLEOTIDE SEQUENCE [LARGE SCALE GENOMIC DNA]</scope>
    <source>
        <strain evidence="2 3">BE198</strain>
    </source>
</reference>
<dbReference type="RefSeq" id="WP_310057724.1">
    <property type="nucleotide sequence ID" value="NZ_JAVDVY010000001.1"/>
</dbReference>
<feature type="region of interest" description="Disordered" evidence="1">
    <location>
        <begin position="139"/>
        <end position="161"/>
    </location>
</feature>
<evidence type="ECO:0000313" key="2">
    <source>
        <dbReference type="EMBL" id="MDR7133274.1"/>
    </source>
</evidence>
<keyword evidence="3" id="KW-1185">Reference proteome</keyword>
<name>A0ABU1W6S2_9GAMM</name>
<evidence type="ECO:0000256" key="1">
    <source>
        <dbReference type="SAM" id="MobiDB-lite"/>
    </source>
</evidence>
<proteinExistence type="predicted"/>
<organism evidence="2 3">
    <name type="scientific">Lysobacter niastensis</name>
    <dbReference type="NCBI Taxonomy" id="380629"/>
    <lineage>
        <taxon>Bacteria</taxon>
        <taxon>Pseudomonadati</taxon>
        <taxon>Pseudomonadota</taxon>
        <taxon>Gammaproteobacteria</taxon>
        <taxon>Lysobacterales</taxon>
        <taxon>Lysobacteraceae</taxon>
        <taxon>Lysobacter</taxon>
    </lineage>
</organism>
<dbReference type="Proteomes" id="UP001251524">
    <property type="component" value="Unassembled WGS sequence"/>
</dbReference>
<dbReference type="EMBL" id="JAVDVY010000001">
    <property type="protein sequence ID" value="MDR7133274.1"/>
    <property type="molecule type" value="Genomic_DNA"/>
</dbReference>
<evidence type="ECO:0000313" key="3">
    <source>
        <dbReference type="Proteomes" id="UP001251524"/>
    </source>
</evidence>
<accession>A0ABU1W6S2</accession>
<comment type="caution">
    <text evidence="2">The sequence shown here is derived from an EMBL/GenBank/DDBJ whole genome shotgun (WGS) entry which is preliminary data.</text>
</comment>
<gene>
    <name evidence="2" type="ORF">J2X06_000458</name>
</gene>